<dbReference type="InterPro" id="IPR026854">
    <property type="entry name" value="VPS13_N"/>
</dbReference>
<organism evidence="7 8">
    <name type="scientific">Schistosoma japonicum</name>
    <name type="common">Blood fluke</name>
    <dbReference type="NCBI Taxonomy" id="6182"/>
    <lineage>
        <taxon>Eukaryota</taxon>
        <taxon>Metazoa</taxon>
        <taxon>Spiralia</taxon>
        <taxon>Lophotrochozoa</taxon>
        <taxon>Platyhelminthes</taxon>
        <taxon>Trematoda</taxon>
        <taxon>Digenea</taxon>
        <taxon>Strigeidida</taxon>
        <taxon>Schistosomatoidea</taxon>
        <taxon>Schistosomatidae</taxon>
        <taxon>Schistosoma</taxon>
    </lineage>
</organism>
<evidence type="ECO:0000256" key="1">
    <source>
        <dbReference type="ARBA" id="ARBA00006545"/>
    </source>
</evidence>
<feature type="compositionally biased region" description="Acidic residues" evidence="4">
    <location>
        <begin position="983"/>
        <end position="994"/>
    </location>
</feature>
<name>A0A4Z2CPB3_SCHJA</name>
<feature type="compositionally biased region" description="Polar residues" evidence="4">
    <location>
        <begin position="947"/>
        <end position="957"/>
    </location>
</feature>
<evidence type="ECO:0000256" key="2">
    <source>
        <dbReference type="ARBA" id="ARBA00022448"/>
    </source>
</evidence>
<dbReference type="Pfam" id="PF12624">
    <property type="entry name" value="VPS13_N"/>
    <property type="match status" value="1"/>
</dbReference>
<reference evidence="7 8" key="1">
    <citation type="submission" date="2019-03" db="EMBL/GenBank/DDBJ databases">
        <title>An improved genome assembly of the fluke Schistosoma japonicum.</title>
        <authorList>
            <person name="Hu W."/>
            <person name="Luo F."/>
            <person name="Yin M."/>
            <person name="Mo X."/>
            <person name="Sun C."/>
            <person name="Wu Q."/>
            <person name="Zhu B."/>
            <person name="Xiang M."/>
            <person name="Wang J."/>
            <person name="Wang Y."/>
            <person name="Zhang T."/>
            <person name="Xu B."/>
            <person name="Zheng H."/>
            <person name="Feng Z."/>
        </authorList>
    </citation>
    <scope>NUCLEOTIDE SEQUENCE [LARGE SCALE GENOMIC DNA]</scope>
    <source>
        <strain evidence="7">HuSjv2</strain>
        <tissue evidence="7">Worms</tissue>
    </source>
</reference>
<dbReference type="InterPro" id="IPR026847">
    <property type="entry name" value="VPS13"/>
</dbReference>
<evidence type="ECO:0000313" key="7">
    <source>
        <dbReference type="EMBL" id="TNN05924.1"/>
    </source>
</evidence>
<keyword evidence="2" id="KW-0813">Transport</keyword>
<proteinExistence type="inferred from homology"/>
<dbReference type="GO" id="GO:0006623">
    <property type="term" value="P:protein targeting to vacuole"/>
    <property type="evidence" value="ECO:0007669"/>
    <property type="project" value="TreeGrafter"/>
</dbReference>
<dbReference type="InterPro" id="IPR009543">
    <property type="entry name" value="VPS13_VAB"/>
</dbReference>
<dbReference type="Proteomes" id="UP000311919">
    <property type="component" value="Unassembled WGS sequence"/>
</dbReference>
<dbReference type="GO" id="GO:0006869">
    <property type="term" value="P:lipid transport"/>
    <property type="evidence" value="ECO:0007669"/>
    <property type="project" value="UniProtKB-KW"/>
</dbReference>
<feature type="domain" description="Vacuolar protein sorting-associated protein 13 VPS13 adaptor binding" evidence="6">
    <location>
        <begin position="3634"/>
        <end position="4076"/>
    </location>
</feature>
<feature type="compositionally biased region" description="Polar residues" evidence="4">
    <location>
        <begin position="5036"/>
        <end position="5052"/>
    </location>
</feature>
<evidence type="ECO:0000259" key="5">
    <source>
        <dbReference type="Pfam" id="PF12624"/>
    </source>
</evidence>
<gene>
    <name evidence="7" type="ORF">EWB00_008774</name>
</gene>
<dbReference type="OrthoDB" id="272810at2759"/>
<feature type="compositionally biased region" description="Low complexity" evidence="4">
    <location>
        <begin position="5012"/>
        <end position="5035"/>
    </location>
</feature>
<protein>
    <submittedName>
        <fullName evidence="7">Vacuolar protein sorting-associated protein isoform 1</fullName>
    </submittedName>
</protein>
<evidence type="ECO:0000259" key="6">
    <source>
        <dbReference type="Pfam" id="PF25036"/>
    </source>
</evidence>
<keyword evidence="8" id="KW-1185">Reference proteome</keyword>
<feature type="region of interest" description="Disordered" evidence="4">
    <location>
        <begin position="947"/>
        <end position="1002"/>
    </location>
</feature>
<sequence length="5099" mass="578528">MFKKFLATLTDHIIGKYFENFNSESLSYGLLNGNITLSNLNLKKDTLNSLFGIPLTLRSGSVGNVSIFIPYTHLWSQAWQLSLENVNLVAYASADDLWDNLNRSPLADSPNISSVSRNQSEKCVAKIIPENQKNECSCEPSVIGKYSLDQMEKRWYQTITGGKLKDAADMAALVAMDSRSDNSSWWSYISSVGYNIIRSLQIEIRHVSLSLIDQNTPENQDPFNNLSCDYCSNFGTFTISLEHLTLETTNSRWERTTSTSHEPVEYKLISVYGLNITWSPKLYVPVKMTNYPVVTEQSSNESDTNLNENLLHILPPCHLTGHLKRNQINNGTINSESTTPSTTMSSCQSEFSNKAQIELHICLSQLDIQISQEFCHNILQLSEVLTSQYERLKQLKRRPSNVVRGSGQWWRYAAGEIRPQLRILFHSTLGHTSLSELALEAKSSVNYVKAYTVYLIQGLLPSSDVSKSTTKCLITTEQLHDICTNLKYTSELHLERLKHDQLWPVQRIAILRLIAMRRAGILLVKLLKSDSKGSVLITNDPEMPNSTGNDNPLATNQSWYYNWWRFSSWWGINSFLPSLSSSSVAVNELQSNVEKLNEPVTDQQTIDSELNHSMADTIFELLDEFAAHTNNIDYACITYPIFVQFVCIVDGCSLKLIDHQGSVEMHTQSAFVNISGQQMYFILEIRPQCNSYRLSTYIQSFTVQDERYMLKNCTHSSSTQSIPIFPVVVFPYYGGKSSSISKRLCSDVVPDLDRRVFSLTYEVNPAQKNVDFILSIHTEPLQVVFQPELIRQIMNFIHVASSAAPLHVETSTRRRFTSFKECTSKHSYSSSFKDTSNNTDVDFVNRLKEDKISNSSKLSQLIPSRVSTSMKPNNRWAIHFDITTLRVLFPNIFIQNNNNNQQPFTSNSVTCLLCDFSHLQMTNWPEIHTTSNVNKVDNVNKAYHVYTNPSQTLQQPSDAKDFDNDDDEQDEFKTPCSTPAELSEIEDNVEEEEENVKHEVEKSSQRKNQIIVTDERDFNTKSTELLTNDNNTDIYASYMITVENIRVLTGCLNLLHKLDLWSCYNVVTDDKLIESKSEETTFKFDNDTFSFNDNSILRVSKSTIISRLCLVDPFNLTLLISRRISYPVHDFTPNLNHVSSDSIPPFIWMTLKQESCVLRLSNKKISDLLSCLNACQRQLNGIQPMKQRYSMMMKRYARSRTQTVSCSYSSVHSSRNAFKHRSYHTSISSPHCSCHSLSGTCCSEQPVDFCRLTVFNFKRKQLIGTYSIQSFSIQFESKDRLLAECRFDEAMFNVSVYRGSPIAYCVRFKLGSISMVDAVSNLGGVYDVIVNSNEKVKRTDSPNLTVTSYNEVNTDSTHIINGDSSLWTNSFIPLSDHICPEKEFSINESCNFLTGYLNWCPTSDCSNCLSHNNLLRMGGTCFIQLNIRLLNITGYPITIMAINRFLNDLYTSSKLSGESYPDNTGEYHLNNSNNFVSTTYRSSSSWVKYNLKLSIDHFKLLMLNKINSSQPDEHKYRNLELSVKRVAEIIFSGLHVNLNHSSSLDSLSLKLRYFQIIPLCNPKFPIGQYLLGPAFSLSTVDGHCPCSNLITLKITAGSVTTTNDFQRKLRKRIQLIVSNIVYVHFVHEFHEIITWFIQLIPLFKGVHSTVGNDQCFIMDNHHSLKQNQEGFFATWPEFLITFINPLILIPCNTNSRSDQFNQFLLMGTKFIKINYYPLYCNRLLSNSSTVIIHQEINNSYSVQLCFMHFGVFLYVNVDADENDNKKPSGNSYSSTACGYFLNLSDIHKFWLQVSKLDDIMSTRIRKTQSSRHHVIVAPTDFSFCVTYVKCDLSRYPSIPIPELQSFRFNISDLAMMHSMINNTDITSDDANKSNPPYPYSPILSSTSSVSNMNLLLFTEPINSQLIVEAYIHSVQINLTKMNWNFLNVVVHELIKEYYDYYAVSCSNTESIQPNNTDVLSQLPYMEHSVMLPTTDYHSVKSTHSMEFGLFIKCTQILVIILADLDIIPISLASLTFDSFSFSSSIHIYSNGITMPSCIHITLNGVDLQNQLIKSNYVEDNNINDKRQQFLLTSTRTSLKRKRSTSFNHNDISPISLRIIILSDEHQTFCQTKYFGKFIFDTINVQLSFEPWILLLDFFDLCDYKEEISQMTVPESHHDVFHRFDSHSSISSNDPIVAFLLDIGSMHCFVNDSNQEKDEEVDDKSRNIPHHISNIESNLALLSFIGMKAHINYFLIDVTDRRFSSPSFNLPIDYSYLEIKGQMYDIQLHALQEKHAYLYPTRLITAPTMSHAVDTIKNFDNSQSSGVVFQFIKPAKHLYKSLSSDSTSDVDNDQDIYLSVQMPSVTYIHTQSFLTSFIDSLMNFSEHYDFLRQTRGAVKGFQIPLVPPPSSRVRIHIYGGPLNLILPVDSHSSNVLIANIDHLKLYNTFLRNIANQEDVNNESKFIKSKANEKCDDRYFFSAIRSTSKNNLLGLLECSNLNSEDANDSHPTLIDRMTMEFHGFSLYCAEQVNDNLTQKSDGKHIGIHLPNQSFIPIGGSNYSSSCPNNAKLLFNPIDCISLFLEHNLTSDKVHKIPDWKLIGEFANCQVHLDLYTYCLILGVLSRNIGEISESYFVDTSKPFPESNIWSKFTVDIRLKSVQATLFDYLKSSIAIVNNPITIASMNDFLINESCQFAIIDFCDALFTFEYFSNQSTTIQLQCFDINLIRIPGDTDKEQGQFILKSFTTTTSSSTQSALHEETQHEDKALKTPKLFIFSNSSSLHSTFLFSSTRLHLMFDLDWLLRFQRFIISSPMSSYTGNSQTVYTSQSNLLSSGTDRTTVDAYTTRTISKLNLYSDDLIYNHSRTSISPSIPDTYLHIWIDDCEVCMPYENSCFLIKSSARLSRHARKFSSFGKIYDEIYADILQFRIYHHLQSLLIIPNSMKFHYKLYHTSMGKSPSSSQLSSSLSTTTGTFMNTGLPSDIIKWSTGVFFELPHRQRNFLHPSQMQLQLQASLTAPSIHITSNYSDIQIALHFISFLMLTKSSSANVQSNNNVDTHSSMRNACDRSLLSTFWPNIFADYISKQLINFNISIALSICLFDRNSSSFQSSLSSEEIPLIKVCVESMKFFWKRSSLQASLECNGISCSYYNQNLIAWEPVLEPWSCSINWSEKFEQDFSKNISFSCSSQYCLKLNMTVPLVQLIRRLLNTMIVKVSQTDTNESTTTNELASNQQDFSLLSTQNTGSFILVNKTGTSIRYKLVNNNSMESLLKPQILIPDILDDDFTNDNNDKSNDLAPDSHAYLPIKISSFAYNSSMVTNKYESNVDSIQLPCLLVQVAGWKPIYPIALDRLGTYHRVIERLENAEPIILKNEQNECWKYHLPIFNRLVIDIVRDHNVHYVIYLRSGLTITNDLNQSINIGLEIFPPKSSELLLNQSSSDDNDDVDYLTNTLNGSIIFLTVCKPRCTYPVSINHVGLMSLGLGNLCFSPVKTVMNRQNLSSFFINNISDQSKLFTSNLSDWCIVYYHQNNETITEEEQSKSPPHSSLISTSSTSSSFVDFVEKRKIASSTRMIDWTSLKQSNELLEAVLISTCQLPTSSLTMHNVNSLHRFQQNPTNLLPSLNKSSTSNNLNNNSKFHICVTVVRDQFPLDPQWSKLYSNQWYSNYKLLLPITIPGHHITIGPVLRITNLLPCDMMYYFAKTEISGILGSKEEACVYNLFPVTTINFGIHLDGFPKCDTLSIPTNTYNQKVLIRLYDTLNRPLELQVHVCSRAFGARHLTISPVICLLNKSGLPLIFAQSSSLSSNQFGLSSLASSSQTSILAAGQTEEHEQACVLMPLLFSFANKSEGYLLRVRIGKFYHSVNDVIPTNENDKFHTNNMKHCTWSPGISLDKRGVDVLQLKVYTDNNRLSSMLYLGFEVHTEQDANNSLTTSTIVTFRPRYIIENLTQYQLNITQRYCLKSVNNFPASIVIHSNRSQAFHWSSDELDRLLCIRAAIRNSSSSVDHLLTGSDRNNLHNPLWTMWSGGFQIDHAHSFIIMLRLNHFHQIVDFPSTLFFRVVIVLQSATFFVRIQEYYGLPPFRFENHSPICVYYCQVVDSMHLNGDSKVRITSTSDNRQDVNVLRHSMSVGNNDVSIRTDDKDNEIGSQNLDKWNGGACPSFLIPGSTVPYALEEPCGSSSIILSVQDDLSEIYNLDKIGVSKTLRYDNFVYLTLLGPLMDPVVSGKTETYSLRRRSSSLPTFVFDVLPGSNYVICATKSSRRHSQLWKLSDDGLIYHENTSLSTPTSSGSSRQQQHSRNKYQFVLDIDRKVDSSVSSTEQMTSSSEAIDAETLKHFEVVQLVIAKQSKRRKAYQTWRIDQNGLLVNSALFCVQIRRDLMDIISSSQSSLLDSSFEENNGDVLNLSHILTNELTLLAARPRPSATRLISASITSAVILPIWLRPGSGRLKLSSYLDKATRVLCIEDEDVNDAVKLSTYRTDSTRTNPRWGRTSVTPEDAYRLWDQSVWDDPSCKSNCLSTKTKDYKLVTNFKANLTLPNGIGISVISIFAEELIYTSLIDINLLLTRTYSKVLATTATTTTDLISSEPSKSMKHAQSWIQSCDILNSNRLSTNLHHGLNVFDHSYHPDVSQSYFDDNNVYTNENENYFTKVSETFNLLIGRFQIDSQFPGAFFPVLLFQINTRLLSNDHHHNDDDVVDETDKPEMTSMLSEQVVEPNYTNDEAKYLSSKLKITYSRDDIQNDWPLHLFKIFRVDVSPLNVQAEELLLLKLIQFYQHAFEDDVNTEDTDEFNNSSAFLTASSDTLKDSSVHNLINKKHTLLYTKSEHKIFWFDQFIISPIHMKLSVQTAKSSLTDSYLSGAKRLLPSLMSFTGAEIQLDPVEKLYIFETIPQLLTYLNTYYRLQLRAHAFKIFGSVDFLGNPIGLINDLSSGISGLVELDVGGLIRHVAHGVGDSAAKVAGSVSQLLNAISLDDKHQQERAAILGSGRVDSSLLQTPQSVYDLNYYDDNEISFGGTDESLDDFELTCRDIYSNVKSNLSRSGSNSTPSLSSSQSSSSSSVAQYPKQTHQSFDTSNSVTAPFNAGVRGLMHGIVGGMTSIVTQPYRGAKEDQLRFLVSDRLQLT</sequence>
<comment type="similarity">
    <text evidence="1">Belongs to the VPS13 family.</text>
</comment>
<evidence type="ECO:0000313" key="8">
    <source>
        <dbReference type="Proteomes" id="UP000311919"/>
    </source>
</evidence>
<evidence type="ECO:0000256" key="3">
    <source>
        <dbReference type="ARBA" id="ARBA00023055"/>
    </source>
</evidence>
<dbReference type="EMBL" id="SKCS01000492">
    <property type="protein sequence ID" value="TNN05924.1"/>
    <property type="molecule type" value="Genomic_DNA"/>
</dbReference>
<dbReference type="PANTHER" id="PTHR16166:SF93">
    <property type="entry name" value="INTERMEMBRANE LIPID TRANSFER PROTEIN VPS13"/>
    <property type="match status" value="1"/>
</dbReference>
<comment type="caution">
    <text evidence="7">The sequence shown here is derived from an EMBL/GenBank/DDBJ whole genome shotgun (WGS) entry which is preliminary data.</text>
</comment>
<dbReference type="PANTHER" id="PTHR16166">
    <property type="entry name" value="VACUOLAR PROTEIN SORTING-ASSOCIATED PROTEIN VPS13"/>
    <property type="match status" value="1"/>
</dbReference>
<evidence type="ECO:0000256" key="4">
    <source>
        <dbReference type="SAM" id="MobiDB-lite"/>
    </source>
</evidence>
<dbReference type="Pfam" id="PF25036">
    <property type="entry name" value="VPS13_VAB"/>
    <property type="match status" value="1"/>
</dbReference>
<keyword evidence="3" id="KW-0445">Lipid transport</keyword>
<feature type="domain" description="Chorein N-terminal" evidence="5">
    <location>
        <begin position="1"/>
        <end position="1050"/>
    </location>
</feature>
<accession>A0A4Z2CPB3</accession>
<feature type="region of interest" description="Disordered" evidence="4">
    <location>
        <begin position="5012"/>
        <end position="5052"/>
    </location>
</feature>
<dbReference type="GO" id="GO:0045053">
    <property type="term" value="P:protein retention in Golgi apparatus"/>
    <property type="evidence" value="ECO:0007669"/>
    <property type="project" value="TreeGrafter"/>
</dbReference>